<feature type="transmembrane region" description="Helical" evidence="1">
    <location>
        <begin position="12"/>
        <end position="37"/>
    </location>
</feature>
<dbReference type="Gene3D" id="3.30.700.10">
    <property type="entry name" value="Glycoprotein, Type 4 Pilin"/>
    <property type="match status" value="1"/>
</dbReference>
<reference evidence="2 3" key="1">
    <citation type="submission" date="2022-01" db="EMBL/GenBank/DDBJ databases">
        <title>Novel bile acid biosynthetic pathways are enriched in the microbiome of centenarians.</title>
        <authorList>
            <person name="Sato Y."/>
            <person name="Atarashi K."/>
            <person name="Plichta R.D."/>
            <person name="Arai Y."/>
            <person name="Sasajima S."/>
            <person name="Kearney M.S."/>
            <person name="Suda W."/>
            <person name="Takeshita K."/>
            <person name="Sasaki T."/>
            <person name="Okamoto S."/>
            <person name="Skelly N.A."/>
            <person name="Okamura Y."/>
            <person name="Vlamakis H."/>
            <person name="Li Y."/>
            <person name="Tanoue T."/>
            <person name="Takei H."/>
            <person name="Nittono H."/>
            <person name="Narushima S."/>
            <person name="Irie J."/>
            <person name="Itoh H."/>
            <person name="Moriya K."/>
            <person name="Sugiura Y."/>
            <person name="Suematsu M."/>
            <person name="Moritoki N."/>
            <person name="Shibata S."/>
            <person name="Littman R.D."/>
            <person name="Fischbach A.M."/>
            <person name="Uwamino Y."/>
            <person name="Inoue T."/>
            <person name="Honda A."/>
            <person name="Hattori M."/>
            <person name="Murai T."/>
            <person name="Xavier J.R."/>
            <person name="Hirose N."/>
            <person name="Honda K."/>
        </authorList>
    </citation>
    <scope>NUCLEOTIDE SEQUENCE [LARGE SCALE GENOMIC DNA]</scope>
    <source>
        <strain evidence="2 3">CE91-St30</strain>
    </source>
</reference>
<accession>A0ABM7WN43</accession>
<dbReference type="SUPFAM" id="SSF54523">
    <property type="entry name" value="Pili subunits"/>
    <property type="match status" value="1"/>
</dbReference>
<dbReference type="Proteomes" id="UP001320544">
    <property type="component" value="Chromosome"/>
</dbReference>
<gene>
    <name evidence="2" type="ORF">CE91St30_31860</name>
</gene>
<name>A0ABM7WN43_9ACTN</name>
<sequence>MLERTSKKNRAGFTLAELLVVVAILLVLIAIAVPLFAGALGKAEDATCEANRRSMQSMFLANYALGDDKNSDSVFKKCLDEMKAENNETTCPTGGAYSIKSDDGEGHIVVQCSKHGLGIDLSMWYWVQETFNGAWHQFTDKDGNRLTSDPDIRKQYAKEHGITEWPSVTGFDKDGNDKTFYIEFKSYGNSANTTFLYAGTNKDPSATDWTAYYICDNTGLLGSGSKGQWYRVTSNPNGEGIAKNESDMRAILEKNKDNKVELVDGRFVEG</sequence>
<keyword evidence="1" id="KW-1133">Transmembrane helix</keyword>
<proteinExistence type="predicted"/>
<keyword evidence="1" id="KW-0472">Membrane</keyword>
<keyword evidence="1" id="KW-0812">Transmembrane</keyword>
<evidence type="ECO:0000313" key="2">
    <source>
        <dbReference type="EMBL" id="BDE97853.1"/>
    </source>
</evidence>
<keyword evidence="3" id="KW-1185">Reference proteome</keyword>
<dbReference type="Pfam" id="PF07963">
    <property type="entry name" value="N_methyl"/>
    <property type="match status" value="1"/>
</dbReference>
<evidence type="ECO:0008006" key="4">
    <source>
        <dbReference type="Google" id="ProtNLM"/>
    </source>
</evidence>
<dbReference type="RefSeq" id="WP_244387304.1">
    <property type="nucleotide sequence ID" value="NZ_AP025564.1"/>
</dbReference>
<dbReference type="InterPro" id="IPR012902">
    <property type="entry name" value="N_methyl_site"/>
</dbReference>
<organism evidence="2 3">
    <name type="scientific">Raoultibacter timonensis</name>
    <dbReference type="NCBI Taxonomy" id="1907662"/>
    <lineage>
        <taxon>Bacteria</taxon>
        <taxon>Bacillati</taxon>
        <taxon>Actinomycetota</taxon>
        <taxon>Coriobacteriia</taxon>
        <taxon>Eggerthellales</taxon>
        <taxon>Eggerthellaceae</taxon>
        <taxon>Raoultibacter</taxon>
    </lineage>
</organism>
<dbReference type="EMBL" id="AP025564">
    <property type="protein sequence ID" value="BDE97853.1"/>
    <property type="molecule type" value="Genomic_DNA"/>
</dbReference>
<evidence type="ECO:0000313" key="3">
    <source>
        <dbReference type="Proteomes" id="UP001320544"/>
    </source>
</evidence>
<dbReference type="NCBIfam" id="TIGR02532">
    <property type="entry name" value="IV_pilin_GFxxxE"/>
    <property type="match status" value="1"/>
</dbReference>
<evidence type="ECO:0000256" key="1">
    <source>
        <dbReference type="SAM" id="Phobius"/>
    </source>
</evidence>
<dbReference type="InterPro" id="IPR045584">
    <property type="entry name" value="Pilin-like"/>
</dbReference>
<protein>
    <recommendedName>
        <fullName evidence="4">Prepilin-type N-terminal cleavage/methylation domain-containing protein</fullName>
    </recommendedName>
</protein>